<dbReference type="InterPro" id="IPR001763">
    <property type="entry name" value="Rhodanese-like_dom"/>
</dbReference>
<evidence type="ECO:0000313" key="8">
    <source>
        <dbReference type="EMBL" id="RIA55986.1"/>
    </source>
</evidence>
<dbReference type="Pfam" id="PF00581">
    <property type="entry name" value="Rhodanese"/>
    <property type="match status" value="2"/>
</dbReference>
<protein>
    <recommendedName>
        <fullName evidence="6">Sulfurtransferase</fullName>
    </recommendedName>
</protein>
<evidence type="ECO:0000256" key="5">
    <source>
        <dbReference type="ARBA" id="ARBA00051793"/>
    </source>
</evidence>
<dbReference type="Gene3D" id="3.40.250.10">
    <property type="entry name" value="Rhodanese-like domain"/>
    <property type="match status" value="2"/>
</dbReference>
<dbReference type="EMBL" id="QXDF01000001">
    <property type="protein sequence ID" value="RIA55986.1"/>
    <property type="molecule type" value="Genomic_DNA"/>
</dbReference>
<dbReference type="InterPro" id="IPR001307">
    <property type="entry name" value="Thiosulphate_STrfase_CS"/>
</dbReference>
<reference evidence="8 9" key="1">
    <citation type="submission" date="2018-08" db="EMBL/GenBank/DDBJ databases">
        <title>Genomic Encyclopedia of Archaeal and Bacterial Type Strains, Phase II (KMG-II): from individual species to whole genera.</title>
        <authorList>
            <person name="Goeker M."/>
        </authorList>
    </citation>
    <scope>NUCLEOTIDE SEQUENCE [LARGE SCALE GENOMIC DNA]</scope>
    <source>
        <strain evidence="8 9">DSM 5002</strain>
    </source>
</reference>
<evidence type="ECO:0000256" key="4">
    <source>
        <dbReference type="ARBA" id="ARBA00022737"/>
    </source>
</evidence>
<keyword evidence="2" id="KW-0963">Cytoplasm</keyword>
<dbReference type="SMART" id="SM00450">
    <property type="entry name" value="RHOD"/>
    <property type="match status" value="2"/>
</dbReference>
<keyword evidence="3 6" id="KW-0808">Transferase</keyword>
<comment type="catalytic activity">
    <reaction evidence="5">
        <text>2-oxo-3-sulfanylpropanoate + [thioredoxin]-dithiol = [thioredoxin]-disulfide + hydrogen sulfide + pyruvate + H(+)</text>
        <dbReference type="Rhea" id="RHEA:21740"/>
        <dbReference type="Rhea" id="RHEA-COMP:10698"/>
        <dbReference type="Rhea" id="RHEA-COMP:10700"/>
        <dbReference type="ChEBI" id="CHEBI:15361"/>
        <dbReference type="ChEBI" id="CHEBI:15378"/>
        <dbReference type="ChEBI" id="CHEBI:29919"/>
        <dbReference type="ChEBI" id="CHEBI:29950"/>
        <dbReference type="ChEBI" id="CHEBI:50058"/>
        <dbReference type="ChEBI" id="CHEBI:57678"/>
        <dbReference type="EC" id="2.8.1.2"/>
    </reaction>
    <physiologicalReaction direction="left-to-right" evidence="5">
        <dbReference type="Rhea" id="RHEA:21741"/>
    </physiologicalReaction>
</comment>
<dbReference type="CDD" id="cd01449">
    <property type="entry name" value="TST_Repeat_2"/>
    <property type="match status" value="1"/>
</dbReference>
<dbReference type="RefSeq" id="WP_119060824.1">
    <property type="nucleotide sequence ID" value="NZ_QXDF01000001.1"/>
</dbReference>
<evidence type="ECO:0000256" key="6">
    <source>
        <dbReference type="RuleBase" id="RU000507"/>
    </source>
</evidence>
<keyword evidence="9" id="KW-1185">Reference proteome</keyword>
<feature type="domain" description="Rhodanese" evidence="7">
    <location>
        <begin position="20"/>
        <end position="136"/>
    </location>
</feature>
<comment type="caution">
    <text evidence="8">The sequence shown here is derived from an EMBL/GenBank/DDBJ whole genome shotgun (WGS) entry which is preliminary data.</text>
</comment>
<dbReference type="AlphaFoldDB" id="A0A397Q3Q1"/>
<proteinExistence type="predicted"/>
<keyword evidence="4" id="KW-0677">Repeat</keyword>
<dbReference type="PROSITE" id="PS50206">
    <property type="entry name" value="RHODANESE_3"/>
    <property type="match status" value="2"/>
</dbReference>
<dbReference type="FunFam" id="3.40.250.10:FF:000015">
    <property type="entry name" value="Sulfurtransferase"/>
    <property type="match status" value="1"/>
</dbReference>
<dbReference type="InterPro" id="IPR045078">
    <property type="entry name" value="TST/MPST-like"/>
</dbReference>
<sequence>MPQPTRNWLVSTDWLAEHLNAPDVKILDASYNPMPGMPLDAHYNIEHIPGAQFFNIDEIADTSNPLPHMLPSPEKFVSRMRKMGIGDGDKVVVYDNAGMFSAPRAWWMFRVMGHDDVAVLDGGLPKWKAEGRPLESDPPPRPQPKHFTARMQGELVRDLDDMRRISEQGGAQIVDARSPERFHAIAPEPRPMPRAGHIPGSLNLPYAAILNPDGTMRPPEQIRQLFEMAQVDLNKPVVTTCGSGVTACILALGLATTGYERAAVYDGSWTEWSQVPDTPVATGEEPSS</sequence>
<evidence type="ECO:0000256" key="1">
    <source>
        <dbReference type="ARBA" id="ARBA00004496"/>
    </source>
</evidence>
<dbReference type="OrthoDB" id="9781034at2"/>
<gene>
    <name evidence="8" type="ORF">BXY53_1075</name>
</gene>
<organism evidence="8 9">
    <name type="scientific">Dichotomicrobium thermohalophilum</name>
    <dbReference type="NCBI Taxonomy" id="933063"/>
    <lineage>
        <taxon>Bacteria</taxon>
        <taxon>Pseudomonadati</taxon>
        <taxon>Pseudomonadota</taxon>
        <taxon>Alphaproteobacteria</taxon>
        <taxon>Hyphomicrobiales</taxon>
        <taxon>Hyphomicrobiaceae</taxon>
        <taxon>Dichotomicrobium</taxon>
    </lineage>
</organism>
<dbReference type="PANTHER" id="PTHR11364">
    <property type="entry name" value="THIOSULFATE SULFERTANSFERASE"/>
    <property type="match status" value="1"/>
</dbReference>
<dbReference type="CDD" id="cd01448">
    <property type="entry name" value="TST_Repeat_1"/>
    <property type="match status" value="1"/>
</dbReference>
<dbReference type="FunFam" id="3.40.250.10:FF:000001">
    <property type="entry name" value="Sulfurtransferase"/>
    <property type="match status" value="1"/>
</dbReference>
<evidence type="ECO:0000313" key="9">
    <source>
        <dbReference type="Proteomes" id="UP000266273"/>
    </source>
</evidence>
<dbReference type="GO" id="GO:0005737">
    <property type="term" value="C:cytoplasm"/>
    <property type="evidence" value="ECO:0007669"/>
    <property type="project" value="UniProtKB-SubCell"/>
</dbReference>
<dbReference type="PANTHER" id="PTHR11364:SF27">
    <property type="entry name" value="SULFURTRANSFERASE"/>
    <property type="match status" value="1"/>
</dbReference>
<feature type="domain" description="Rhodanese" evidence="7">
    <location>
        <begin position="167"/>
        <end position="281"/>
    </location>
</feature>
<evidence type="ECO:0000259" key="7">
    <source>
        <dbReference type="PROSITE" id="PS50206"/>
    </source>
</evidence>
<dbReference type="PROSITE" id="PS00683">
    <property type="entry name" value="RHODANESE_2"/>
    <property type="match status" value="1"/>
</dbReference>
<dbReference type="InterPro" id="IPR036873">
    <property type="entry name" value="Rhodanese-like_dom_sf"/>
</dbReference>
<dbReference type="NCBIfam" id="NF008557">
    <property type="entry name" value="PRK11493.1"/>
    <property type="match status" value="1"/>
</dbReference>
<evidence type="ECO:0000256" key="2">
    <source>
        <dbReference type="ARBA" id="ARBA00022490"/>
    </source>
</evidence>
<dbReference type="PROSITE" id="PS00380">
    <property type="entry name" value="RHODANESE_1"/>
    <property type="match status" value="1"/>
</dbReference>
<comment type="subcellular location">
    <subcellularLocation>
        <location evidence="1">Cytoplasm</location>
    </subcellularLocation>
</comment>
<accession>A0A397Q3Q1</accession>
<dbReference type="Proteomes" id="UP000266273">
    <property type="component" value="Unassembled WGS sequence"/>
</dbReference>
<name>A0A397Q3Q1_9HYPH</name>
<dbReference type="SUPFAM" id="SSF52821">
    <property type="entry name" value="Rhodanese/Cell cycle control phosphatase"/>
    <property type="match status" value="2"/>
</dbReference>
<keyword evidence="8" id="KW-0670">Pyruvate</keyword>
<evidence type="ECO:0000256" key="3">
    <source>
        <dbReference type="ARBA" id="ARBA00022679"/>
    </source>
</evidence>
<dbReference type="GO" id="GO:0016784">
    <property type="term" value="F:3-mercaptopyruvate sulfurtransferase activity"/>
    <property type="evidence" value="ECO:0007669"/>
    <property type="project" value="UniProtKB-EC"/>
</dbReference>
<dbReference type="GO" id="GO:0004792">
    <property type="term" value="F:thiosulfate-cyanide sulfurtransferase activity"/>
    <property type="evidence" value="ECO:0007669"/>
    <property type="project" value="InterPro"/>
</dbReference>